<evidence type="ECO:0000313" key="1">
    <source>
        <dbReference type="EMBL" id="TWD77486.1"/>
    </source>
</evidence>
<dbReference type="RefSeq" id="WP_145746022.1">
    <property type="nucleotide sequence ID" value="NZ_VIVL01000009.1"/>
</dbReference>
<dbReference type="Proteomes" id="UP000319722">
    <property type="component" value="Unassembled WGS sequence"/>
</dbReference>
<dbReference type="EMBL" id="VIVL01000009">
    <property type="protein sequence ID" value="TWD77486.1"/>
    <property type="molecule type" value="Genomic_DNA"/>
</dbReference>
<dbReference type="OrthoDB" id="9128719at2"/>
<sequence length="242" mass="25235">MKIEVATLVEGSESDAGDGITDAKRCVLTLPDGTLHAAVLKRAPLGHVAAECFSALLLKAWGLDVPTPYVVQVDGGIAFASADAGYPSLKQRLGINALPEGPLRDAAIKLAAELTSSFASTPLALAADEAIDNRDRNLGNILWDGAAETWIDHAMALGEGAHMDDLNKLATMAVMVGSADMVQASAIAQSLALDRSHIETAALATSDAVGSFEKANFVADRVARLGMLVLARFPQPHDLLSP</sequence>
<dbReference type="AlphaFoldDB" id="A0A561BF24"/>
<comment type="caution">
    <text evidence="1">The sequence shown here is derived from an EMBL/GenBank/DDBJ whole genome shotgun (WGS) entry which is preliminary data.</text>
</comment>
<organism evidence="1 2">
    <name type="scientific">Variovorax beijingensis</name>
    <dbReference type="NCBI Taxonomy" id="2496117"/>
    <lineage>
        <taxon>Bacteria</taxon>
        <taxon>Pseudomonadati</taxon>
        <taxon>Pseudomonadota</taxon>
        <taxon>Betaproteobacteria</taxon>
        <taxon>Burkholderiales</taxon>
        <taxon>Comamonadaceae</taxon>
        <taxon>Variovorax</taxon>
    </lineage>
</organism>
<protein>
    <submittedName>
        <fullName evidence="1">Uncharacterized protein</fullName>
    </submittedName>
</protein>
<name>A0A561BF24_9BURK</name>
<evidence type="ECO:0000313" key="2">
    <source>
        <dbReference type="Proteomes" id="UP000319722"/>
    </source>
</evidence>
<reference evidence="1 2" key="1">
    <citation type="submission" date="2019-06" db="EMBL/GenBank/DDBJ databases">
        <title>Sorghum-associated microbial communities from plants grown in Nebraska, USA.</title>
        <authorList>
            <person name="Schachtman D."/>
        </authorList>
    </citation>
    <scope>NUCLEOTIDE SEQUENCE [LARGE SCALE GENOMIC DNA]</scope>
    <source>
        <strain evidence="1 2">T529</strain>
    </source>
</reference>
<proteinExistence type="predicted"/>
<gene>
    <name evidence="1" type="ORF">FB547_10920</name>
</gene>
<accession>A0A561BF24</accession>